<dbReference type="Proteomes" id="UP000001940">
    <property type="component" value="Chromosome I"/>
</dbReference>
<dbReference type="EMBL" id="BX284601">
    <property type="protein sequence ID" value="CCD66215.1"/>
    <property type="molecule type" value="Genomic_DNA"/>
</dbReference>
<dbReference type="PIR" id="T25646">
    <property type="entry name" value="T25646"/>
</dbReference>
<dbReference type="GeneID" id="183521"/>
<proteinExistence type="predicted"/>
<dbReference type="HOGENOM" id="CLU_2851774_0_0_1"/>
<evidence type="ECO:0000313" key="4">
    <source>
        <dbReference type="WormBase" id="C46H11.1"/>
    </source>
</evidence>
<dbReference type="InParanoid" id="Q9GYI9"/>
<dbReference type="UCSC" id="C46H11.1">
    <property type="organism name" value="c. elegans"/>
</dbReference>
<feature type="region of interest" description="Disordered" evidence="1">
    <location>
        <begin position="1"/>
        <end position="28"/>
    </location>
</feature>
<organism evidence="2 3">
    <name type="scientific">Caenorhabditis elegans</name>
    <dbReference type="NCBI Taxonomy" id="6239"/>
    <lineage>
        <taxon>Eukaryota</taxon>
        <taxon>Metazoa</taxon>
        <taxon>Ecdysozoa</taxon>
        <taxon>Nematoda</taxon>
        <taxon>Chromadorea</taxon>
        <taxon>Rhabditida</taxon>
        <taxon>Rhabditina</taxon>
        <taxon>Rhabditomorpha</taxon>
        <taxon>Rhabditoidea</taxon>
        <taxon>Rhabditidae</taxon>
        <taxon>Peloderinae</taxon>
        <taxon>Caenorhabditis</taxon>
    </lineage>
</organism>
<gene>
    <name evidence="2 4" type="ORF">C46H11.1</name>
    <name evidence="2" type="ORF">CELE_C46H11.1</name>
</gene>
<protein>
    <submittedName>
        <fullName evidence="2">Uncharacterized protein</fullName>
    </submittedName>
</protein>
<evidence type="ECO:0000256" key="1">
    <source>
        <dbReference type="SAM" id="MobiDB-lite"/>
    </source>
</evidence>
<evidence type="ECO:0000313" key="3">
    <source>
        <dbReference type="Proteomes" id="UP000001940"/>
    </source>
</evidence>
<dbReference type="PaxDb" id="6239-C46H11.1"/>
<dbReference type="Bgee" id="WBGene00016727">
    <property type="expression patterns" value="Expressed in germ line (C elegans) and 1 other cell type or tissue"/>
</dbReference>
<dbReference type="STRING" id="6239.C46H11.1.1"/>
<evidence type="ECO:0000313" key="2">
    <source>
        <dbReference type="EMBL" id="CCD66215.1"/>
    </source>
</evidence>
<dbReference type="AlphaFoldDB" id="Q9GYI9"/>
<dbReference type="KEGG" id="cel:CELE_C46H11.1"/>
<sequence length="65" mass="7505">MIHEVAGDGTKRSFHEKKKMDESYQRNGRTNLEHVPRLKLGKLFIFISASTNKTCLQIDNEITNN</sequence>
<dbReference type="AGR" id="WB:WBGene00016727"/>
<keyword evidence="3" id="KW-1185">Reference proteome</keyword>
<dbReference type="RefSeq" id="NP_491512.1">
    <property type="nucleotide sequence ID" value="NM_059111.1"/>
</dbReference>
<dbReference type="CTD" id="183521"/>
<accession>Q9GYI9</accession>
<reference evidence="2 3" key="1">
    <citation type="journal article" date="1998" name="Science">
        <title>Genome sequence of the nematode C. elegans: a platform for investigating biology.</title>
        <authorList>
            <consortium name="The C. elegans sequencing consortium"/>
            <person name="Sulson J.E."/>
            <person name="Waterston R."/>
        </authorList>
    </citation>
    <scope>NUCLEOTIDE SEQUENCE [LARGE SCALE GENOMIC DNA]</scope>
    <source>
        <strain evidence="2 3">Bristol N2</strain>
    </source>
</reference>
<feature type="compositionally biased region" description="Basic and acidic residues" evidence="1">
    <location>
        <begin position="1"/>
        <end position="24"/>
    </location>
</feature>
<dbReference type="WormBase" id="C46H11.1">
    <property type="protein sequence ID" value="CE08783"/>
    <property type="gene ID" value="WBGene00016727"/>
</dbReference>
<name>Q9GYI9_CAEEL</name>